<accession>A0ABS8RS39</accession>
<gene>
    <name evidence="3" type="ORF">HAX54_000839</name>
</gene>
<keyword evidence="4" id="KW-1185">Reference proteome</keyword>
<evidence type="ECO:0000313" key="3">
    <source>
        <dbReference type="EMBL" id="MCD7449611.1"/>
    </source>
</evidence>
<evidence type="ECO:0000256" key="1">
    <source>
        <dbReference type="SAM" id="Phobius"/>
    </source>
</evidence>
<keyword evidence="1" id="KW-1133">Transmembrane helix</keyword>
<dbReference type="InterPro" id="IPR056139">
    <property type="entry name" value="DUF7722"/>
</dbReference>
<dbReference type="Pfam" id="PF24847">
    <property type="entry name" value="DUF7722"/>
    <property type="match status" value="1"/>
</dbReference>
<proteinExistence type="predicted"/>
<feature type="domain" description="DUF7722" evidence="2">
    <location>
        <begin position="56"/>
        <end position="101"/>
    </location>
</feature>
<dbReference type="PANTHER" id="PTHR33513">
    <property type="entry name" value="OS06G0523300 PROTEIN"/>
    <property type="match status" value="1"/>
</dbReference>
<feature type="transmembrane region" description="Helical" evidence="1">
    <location>
        <begin position="12"/>
        <end position="30"/>
    </location>
</feature>
<reference evidence="3 4" key="1">
    <citation type="journal article" date="2021" name="BMC Genomics">
        <title>Datura genome reveals duplications of psychoactive alkaloid biosynthetic genes and high mutation rate following tissue culture.</title>
        <authorList>
            <person name="Rajewski A."/>
            <person name="Carter-House D."/>
            <person name="Stajich J."/>
            <person name="Litt A."/>
        </authorList>
    </citation>
    <scope>NUCLEOTIDE SEQUENCE [LARGE SCALE GENOMIC DNA]</scope>
    <source>
        <strain evidence="3">AR-01</strain>
    </source>
</reference>
<comment type="caution">
    <text evidence="3">The sequence shown here is derived from an EMBL/GenBank/DDBJ whole genome shotgun (WGS) entry which is preliminary data.</text>
</comment>
<protein>
    <recommendedName>
        <fullName evidence="2">DUF7722 domain-containing protein</fullName>
    </recommendedName>
</protein>
<dbReference type="PANTHER" id="PTHR33513:SF4">
    <property type="entry name" value="GB|AAF04428.1"/>
    <property type="match status" value="1"/>
</dbReference>
<organism evidence="3 4">
    <name type="scientific">Datura stramonium</name>
    <name type="common">Jimsonweed</name>
    <name type="synonym">Common thornapple</name>
    <dbReference type="NCBI Taxonomy" id="4076"/>
    <lineage>
        <taxon>Eukaryota</taxon>
        <taxon>Viridiplantae</taxon>
        <taxon>Streptophyta</taxon>
        <taxon>Embryophyta</taxon>
        <taxon>Tracheophyta</taxon>
        <taxon>Spermatophyta</taxon>
        <taxon>Magnoliopsida</taxon>
        <taxon>eudicotyledons</taxon>
        <taxon>Gunneridae</taxon>
        <taxon>Pentapetalae</taxon>
        <taxon>asterids</taxon>
        <taxon>lamiids</taxon>
        <taxon>Solanales</taxon>
        <taxon>Solanaceae</taxon>
        <taxon>Solanoideae</taxon>
        <taxon>Datureae</taxon>
        <taxon>Datura</taxon>
    </lineage>
</organism>
<sequence>MNIVRMADRRGLSCAVNIVWMTAIIIPTFTTSEVRENVMDSKKKSDVNYFQMPLHYPRYTKEDYQHMPEWMIDRLLAEYGLPANGDLANKRKFAMGAFVWPHCPAKPSSHLTTSHQPAFVDKNT</sequence>
<keyword evidence="1" id="KW-0812">Transmembrane</keyword>
<name>A0ABS8RS39_DATST</name>
<evidence type="ECO:0000259" key="2">
    <source>
        <dbReference type="Pfam" id="PF24847"/>
    </source>
</evidence>
<keyword evidence="1" id="KW-0472">Membrane</keyword>
<dbReference type="Proteomes" id="UP000823775">
    <property type="component" value="Unassembled WGS sequence"/>
</dbReference>
<dbReference type="EMBL" id="JACEIK010000103">
    <property type="protein sequence ID" value="MCD7449611.1"/>
    <property type="molecule type" value="Genomic_DNA"/>
</dbReference>
<evidence type="ECO:0000313" key="4">
    <source>
        <dbReference type="Proteomes" id="UP000823775"/>
    </source>
</evidence>